<dbReference type="Pfam" id="PF00504">
    <property type="entry name" value="Chloroa_b-bind"/>
    <property type="match status" value="1"/>
</dbReference>
<protein>
    <recommendedName>
        <fullName evidence="11">Chlorophyll a-b binding protein, chloroplastic</fullName>
    </recommendedName>
</protein>
<dbReference type="InterPro" id="IPR001344">
    <property type="entry name" value="Chloro_AB-bd_pln"/>
</dbReference>
<comment type="subcellular location">
    <subcellularLocation>
        <location evidence="2 11">Plastid</location>
        <location evidence="2 11">Chloroplast thylakoid membrane</location>
    </subcellularLocation>
</comment>
<comment type="subunit">
    <text evidence="3">The LHC complex consists of chlorophyll a-b binding proteins.</text>
</comment>
<keyword evidence="7 11" id="KW-0934">Plastid</keyword>
<evidence type="ECO:0000256" key="10">
    <source>
        <dbReference type="PIRSR" id="PIRSR601344-1"/>
    </source>
</evidence>
<comment type="function">
    <text evidence="1 11">The light-harvesting complex (LHC) functions as a light receptor, it captures and delivers excitation energy to photosystems with which it is closely associated.</text>
</comment>
<evidence type="ECO:0000256" key="6">
    <source>
        <dbReference type="ARBA" id="ARBA00022531"/>
    </source>
</evidence>
<feature type="binding site" description="axial binding residue" evidence="10">
    <location>
        <position position="49"/>
    </location>
    <ligand>
        <name>chlorophyll b</name>
        <dbReference type="ChEBI" id="CHEBI:61721"/>
        <label>1</label>
    </ligand>
    <ligandPart>
        <name>Mg</name>
        <dbReference type="ChEBI" id="CHEBI:25107"/>
    </ligandPart>
</feature>
<feature type="compositionally biased region" description="Low complexity" evidence="12">
    <location>
        <begin position="23"/>
        <end position="41"/>
    </location>
</feature>
<keyword evidence="11" id="KW-0793">Thylakoid</keyword>
<dbReference type="Gene3D" id="1.10.3460.10">
    <property type="entry name" value="Chlorophyll a/b binding protein domain"/>
    <property type="match status" value="1"/>
</dbReference>
<dbReference type="OMA" id="EVEVIHC"/>
<proteinExistence type="inferred from homology"/>
<keyword evidence="14" id="KW-1185">Reference proteome</keyword>
<keyword evidence="11" id="KW-0604">Photosystem II</keyword>
<evidence type="ECO:0000256" key="3">
    <source>
        <dbReference type="ARBA" id="ARBA00011769"/>
    </source>
</evidence>
<dbReference type="InterPro" id="IPR022796">
    <property type="entry name" value="Chloroa_b-bind"/>
</dbReference>
<dbReference type="EnsemblPlants" id="OPUNC01G15410.1">
    <property type="protein sequence ID" value="OPUNC01G15410.1"/>
    <property type="gene ID" value="OPUNC01G15410"/>
</dbReference>
<feature type="binding site" evidence="10">
    <location>
        <position position="82"/>
    </location>
    <ligand>
        <name>chlorophyll a</name>
        <dbReference type="ChEBI" id="CHEBI:58416"/>
        <label>1</label>
    </ligand>
</feature>
<evidence type="ECO:0000256" key="2">
    <source>
        <dbReference type="ARBA" id="ARBA00004334"/>
    </source>
</evidence>
<reference evidence="13" key="1">
    <citation type="submission" date="2015-04" db="UniProtKB">
        <authorList>
            <consortium name="EnsemblPlants"/>
        </authorList>
    </citation>
    <scope>IDENTIFICATION</scope>
</reference>
<keyword evidence="5 11" id="KW-0150">Chloroplast</keyword>
<dbReference type="GO" id="GO:0009523">
    <property type="term" value="C:photosystem II"/>
    <property type="evidence" value="ECO:0007669"/>
    <property type="project" value="UniProtKB-KW"/>
</dbReference>
<dbReference type="GO" id="GO:0016168">
    <property type="term" value="F:chlorophyll binding"/>
    <property type="evidence" value="ECO:0007669"/>
    <property type="project" value="UniProtKB-KW"/>
</dbReference>
<evidence type="ECO:0000256" key="8">
    <source>
        <dbReference type="ARBA" id="ARBA00022946"/>
    </source>
</evidence>
<evidence type="ECO:0000256" key="7">
    <source>
        <dbReference type="ARBA" id="ARBA00022640"/>
    </source>
</evidence>
<evidence type="ECO:0000313" key="13">
    <source>
        <dbReference type="EnsemblPlants" id="OPUNC01G15410.1"/>
    </source>
</evidence>
<feature type="region of interest" description="Disordered" evidence="12">
    <location>
        <begin position="14"/>
        <end position="44"/>
    </location>
</feature>
<keyword evidence="6 11" id="KW-0602">Photosynthesis</keyword>
<evidence type="ECO:0000256" key="5">
    <source>
        <dbReference type="ARBA" id="ARBA00022528"/>
    </source>
</evidence>
<dbReference type="Proteomes" id="UP000026962">
    <property type="component" value="Chromosome 1"/>
</dbReference>
<dbReference type="AlphaFoldDB" id="A0A0E0JIJ5"/>
<feature type="binding site" evidence="10">
    <location>
        <position position="85"/>
    </location>
    <ligand>
        <name>chlorophyll a</name>
        <dbReference type="ChEBI" id="CHEBI:58416"/>
        <label>1</label>
    </ligand>
</feature>
<organism evidence="13">
    <name type="scientific">Oryza punctata</name>
    <name type="common">Red rice</name>
    <dbReference type="NCBI Taxonomy" id="4537"/>
    <lineage>
        <taxon>Eukaryota</taxon>
        <taxon>Viridiplantae</taxon>
        <taxon>Streptophyta</taxon>
        <taxon>Embryophyta</taxon>
        <taxon>Tracheophyta</taxon>
        <taxon>Spermatophyta</taxon>
        <taxon>Magnoliopsida</taxon>
        <taxon>Liliopsida</taxon>
        <taxon>Poales</taxon>
        <taxon>Poaceae</taxon>
        <taxon>BOP clade</taxon>
        <taxon>Oryzoideae</taxon>
        <taxon>Oryzeae</taxon>
        <taxon>Oryzinae</taxon>
        <taxon>Oryza</taxon>
    </lineage>
</organism>
<name>A0A0E0JIJ5_ORYPU</name>
<feature type="binding site" description="axial binding residue" evidence="10">
    <location>
        <position position="87"/>
    </location>
    <ligand>
        <name>chlorophyll b</name>
        <dbReference type="ChEBI" id="CHEBI:61721"/>
        <label>1</label>
    </ligand>
    <ligandPart>
        <name>Mg</name>
        <dbReference type="ChEBI" id="CHEBI:25107"/>
    </ligandPart>
</feature>
<dbReference type="SUPFAM" id="SSF103511">
    <property type="entry name" value="Chlorophyll a-b binding protein"/>
    <property type="match status" value="1"/>
</dbReference>
<keyword evidence="9 11" id="KW-0157">Chromophore</keyword>
<evidence type="ECO:0000256" key="9">
    <source>
        <dbReference type="ARBA" id="ARBA00022991"/>
    </source>
</evidence>
<feature type="binding site" evidence="10">
    <location>
        <position position="63"/>
    </location>
    <ligand>
        <name>chlorophyll a</name>
        <dbReference type="ChEBI" id="CHEBI:58416"/>
        <label>1</label>
    </ligand>
</feature>
<dbReference type="Gramene" id="OPUNC01G15410.1">
    <property type="protein sequence ID" value="OPUNC01G15410.1"/>
    <property type="gene ID" value="OPUNC01G15410"/>
</dbReference>
<dbReference type="STRING" id="4537.A0A0E0JIJ5"/>
<dbReference type="PANTHER" id="PTHR21649">
    <property type="entry name" value="CHLOROPHYLL A/B BINDING PROTEIN"/>
    <property type="match status" value="1"/>
</dbReference>
<evidence type="ECO:0000256" key="1">
    <source>
        <dbReference type="ARBA" id="ARBA00003803"/>
    </source>
</evidence>
<keyword evidence="8" id="KW-0809">Transit peptide</keyword>
<evidence type="ECO:0000256" key="12">
    <source>
        <dbReference type="SAM" id="MobiDB-lite"/>
    </source>
</evidence>
<dbReference type="GO" id="GO:0009765">
    <property type="term" value="P:photosynthesis, light harvesting"/>
    <property type="evidence" value="ECO:0007669"/>
    <property type="project" value="InterPro"/>
</dbReference>
<dbReference type="GO" id="GO:0009535">
    <property type="term" value="C:chloroplast thylakoid membrane"/>
    <property type="evidence" value="ECO:0007669"/>
    <property type="project" value="UniProtKB-SubCell"/>
</dbReference>
<sequence>MATMALSSMVMVTRRLHPSSTRPASPCVKSAAKPKPSASAVHGPDRVLYLGPLSGEFPGDYGWDTTQLTVDPETFAKNREVEVIHCRCSNARSPQSSDGRR</sequence>
<accession>A0A0E0JIJ5</accession>
<keyword evidence="4 10" id="KW-0148">Chlorophyll</keyword>
<keyword evidence="11" id="KW-0603">Photosystem I</keyword>
<evidence type="ECO:0000256" key="4">
    <source>
        <dbReference type="ARBA" id="ARBA00022494"/>
    </source>
</evidence>
<dbReference type="GO" id="GO:0009522">
    <property type="term" value="C:photosystem I"/>
    <property type="evidence" value="ECO:0007669"/>
    <property type="project" value="UniProtKB-KW"/>
</dbReference>
<evidence type="ECO:0000313" key="14">
    <source>
        <dbReference type="Proteomes" id="UP000026962"/>
    </source>
</evidence>
<evidence type="ECO:0000256" key="11">
    <source>
        <dbReference type="RuleBase" id="RU363080"/>
    </source>
</evidence>
<comment type="similarity">
    <text evidence="11">Belongs to the light-harvesting chlorophyll a/b-binding (LHC) protein family.</text>
</comment>
<reference evidence="13" key="2">
    <citation type="submission" date="2018-05" db="EMBL/GenBank/DDBJ databases">
        <title>OpunRS2 (Oryza punctata Reference Sequence Version 2).</title>
        <authorList>
            <person name="Zhang J."/>
            <person name="Kudrna D."/>
            <person name="Lee S."/>
            <person name="Talag J."/>
            <person name="Welchert J."/>
            <person name="Wing R.A."/>
        </authorList>
    </citation>
    <scope>NUCLEOTIDE SEQUENCE [LARGE SCALE GENOMIC DNA]</scope>
</reference>
<dbReference type="HOGENOM" id="CLU_2296265_0_0_1"/>